<protein>
    <submittedName>
        <fullName evidence="2">Tetratricopeptide repeat protein</fullName>
    </submittedName>
</protein>
<dbReference type="Proteomes" id="UP001152872">
    <property type="component" value="Unassembled WGS sequence"/>
</dbReference>
<accession>A0A9X4M7B4</accession>
<dbReference type="PANTHER" id="PTHR12558">
    <property type="entry name" value="CELL DIVISION CYCLE 16,23,27"/>
    <property type="match status" value="1"/>
</dbReference>
<evidence type="ECO:0000313" key="3">
    <source>
        <dbReference type="Proteomes" id="UP001152872"/>
    </source>
</evidence>
<dbReference type="RefSeq" id="WP_009625021.1">
    <property type="nucleotide sequence ID" value="NZ_VBTY01000002.1"/>
</dbReference>
<evidence type="ECO:0000256" key="1">
    <source>
        <dbReference type="PROSITE-ProRule" id="PRU00339"/>
    </source>
</evidence>
<dbReference type="Gene3D" id="1.25.40.10">
    <property type="entry name" value="Tetratricopeptide repeat domain"/>
    <property type="match status" value="2"/>
</dbReference>
<feature type="repeat" description="TPR" evidence="1">
    <location>
        <begin position="294"/>
        <end position="327"/>
    </location>
</feature>
<keyword evidence="1" id="KW-0802">TPR repeat</keyword>
<dbReference type="InterPro" id="IPR011990">
    <property type="entry name" value="TPR-like_helical_dom_sf"/>
</dbReference>
<gene>
    <name evidence="2" type="ORF">FEV09_00325</name>
</gene>
<keyword evidence="3" id="KW-1185">Reference proteome</keyword>
<dbReference type="AlphaFoldDB" id="A0A9X4M7B4"/>
<organism evidence="2 3">
    <name type="scientific">Pseudanabaena catenata USMAC16</name>
    <dbReference type="NCBI Taxonomy" id="1855837"/>
    <lineage>
        <taxon>Bacteria</taxon>
        <taxon>Bacillati</taxon>
        <taxon>Cyanobacteriota</taxon>
        <taxon>Cyanophyceae</taxon>
        <taxon>Pseudanabaenales</taxon>
        <taxon>Pseudanabaenaceae</taxon>
        <taxon>Pseudanabaena</taxon>
    </lineage>
</organism>
<dbReference type="Pfam" id="PF13181">
    <property type="entry name" value="TPR_8"/>
    <property type="match status" value="1"/>
</dbReference>
<reference evidence="2" key="1">
    <citation type="submission" date="2019-05" db="EMBL/GenBank/DDBJ databases">
        <title>Whole genome sequencing of Pseudanabaena catenata USMAC16.</title>
        <authorList>
            <person name="Khan Z."/>
            <person name="Omar W.M."/>
            <person name="Convey P."/>
            <person name="Merican F."/>
            <person name="Najimudin N."/>
        </authorList>
    </citation>
    <scope>NUCLEOTIDE SEQUENCE</scope>
    <source>
        <strain evidence="2">USMAC16</strain>
    </source>
</reference>
<dbReference type="SMART" id="SM00028">
    <property type="entry name" value="TPR"/>
    <property type="match status" value="6"/>
</dbReference>
<dbReference type="SUPFAM" id="SSF48452">
    <property type="entry name" value="TPR-like"/>
    <property type="match status" value="3"/>
</dbReference>
<dbReference type="PROSITE" id="PS50005">
    <property type="entry name" value="TPR"/>
    <property type="match status" value="1"/>
</dbReference>
<dbReference type="PANTHER" id="PTHR12558:SF13">
    <property type="entry name" value="CELL DIVISION CYCLE PROTEIN 27 HOMOLOG"/>
    <property type="match status" value="1"/>
</dbReference>
<sequence>MSGRITTSLVQLSQSSRLELNFYIDLKDKITRRDQKFISLQKYVQKHPQGWKKRLEFADLLCQMGNWQQAIAEYRQVIAVQPQLLNVWLQLGRILRLMRLKADAVEVYQKALLRAEKKGTQEHIHGLIAVCRDQSHRAIESFTLATVIEPDKIAHWMALAEVHWQRENPLGVLNALEKVDAIAPNDFLALIYIYDALIALGDFSVARDKLSRAIAIAPDDIRIIQRQIDRRCQMRLVSGQEGKLTKKMLTSLLKLSPHSADAQKSLAYYYILRGDWQLGVKVLAALTAQYPNYPHAWYYYGKCLFETGEYEQAIAAMGQAYHLYPHDCEIYLGLCEMLATAKQLQDLHTLIEEMLLRFPDRWRVWSTAGRIFVESFAQKERGCIVSQQAIALAPQLADPWILHGRVLALAGQHSAAIHALEQGKALLRIGGLQLIPVALWLGDSYLLSDRDDLDDLSDRGGGDRAIATSTAINYWQAACQGCQDLQEHNPAMTSYWLGKALTNLGDRLGAIQAYENALKWQLLYPVRGEVEMLLQQLKGKKLERRV</sequence>
<dbReference type="InterPro" id="IPR019734">
    <property type="entry name" value="TPR_rpt"/>
</dbReference>
<dbReference type="EMBL" id="VBTY01000002">
    <property type="protein sequence ID" value="MDG3492995.1"/>
    <property type="molecule type" value="Genomic_DNA"/>
</dbReference>
<proteinExistence type="predicted"/>
<dbReference type="Pfam" id="PF13432">
    <property type="entry name" value="TPR_16"/>
    <property type="match status" value="2"/>
</dbReference>
<name>A0A9X4M7B4_9CYAN</name>
<comment type="caution">
    <text evidence="2">The sequence shown here is derived from an EMBL/GenBank/DDBJ whole genome shotgun (WGS) entry which is preliminary data.</text>
</comment>
<evidence type="ECO:0000313" key="2">
    <source>
        <dbReference type="EMBL" id="MDG3492995.1"/>
    </source>
</evidence>